<dbReference type="Pfam" id="PF05603">
    <property type="entry name" value="Hikeshi-like_N"/>
    <property type="match status" value="1"/>
</dbReference>
<name>A0A9K3KZ57_9STRA</name>
<dbReference type="GO" id="GO:0005829">
    <property type="term" value="C:cytosol"/>
    <property type="evidence" value="ECO:0007669"/>
    <property type="project" value="TreeGrafter"/>
</dbReference>
<dbReference type="Pfam" id="PF21057">
    <property type="entry name" value="Hikeshi-like_C"/>
    <property type="match status" value="1"/>
</dbReference>
<sequence length="293" mass="32043">MDVDNSSVNGGPFHMSTFQSQPGPFSTMNFPMGSSTDNGAILTDDDNIMNSSNIVAPSTFASAIHPTAVSPTNNNNNGPQPQPASFLGMVASGYPMRMDFRPTDPSGTKFTLSLNSIADLPTPLTQVHELAFFLLPNATLPPNTGLMIYWQLELPHGGPASGFELLGTLDPSTRPSGMFRTGWAEHDQFVSLPPNQIARINIGVSVEPIESVRNVEEQHNLSGKQQQVATTTAVIAQKIGQELFNYMRSFDTNGATGNQTIAVPANIFDRWWQRFERKLQRDPNFFLKNGNNE</sequence>
<evidence type="ECO:0000256" key="2">
    <source>
        <dbReference type="SAM" id="MobiDB-lite"/>
    </source>
</evidence>
<dbReference type="GO" id="GO:0006606">
    <property type="term" value="P:protein import into nucleus"/>
    <property type="evidence" value="ECO:0007669"/>
    <property type="project" value="TreeGrafter"/>
</dbReference>
<evidence type="ECO:0000313" key="6">
    <source>
        <dbReference type="Proteomes" id="UP000693970"/>
    </source>
</evidence>
<dbReference type="GO" id="GO:0061608">
    <property type="term" value="F:nuclear import signal receptor activity"/>
    <property type="evidence" value="ECO:0007669"/>
    <property type="project" value="TreeGrafter"/>
</dbReference>
<dbReference type="PANTHER" id="PTHR12925:SF0">
    <property type="entry name" value="PROTEIN HIKESHI"/>
    <property type="match status" value="1"/>
</dbReference>
<feature type="domain" description="Hikeshi-like N-terminal" evidence="3">
    <location>
        <begin position="90"/>
        <end position="215"/>
    </location>
</feature>
<gene>
    <name evidence="5" type="ORF">IV203_008300</name>
</gene>
<dbReference type="GO" id="GO:0005634">
    <property type="term" value="C:nucleus"/>
    <property type="evidence" value="ECO:0007669"/>
    <property type="project" value="TreeGrafter"/>
</dbReference>
<evidence type="ECO:0000256" key="1">
    <source>
        <dbReference type="ARBA" id="ARBA00006623"/>
    </source>
</evidence>
<dbReference type="OrthoDB" id="10248398at2759"/>
<evidence type="ECO:0000259" key="4">
    <source>
        <dbReference type="Pfam" id="PF21057"/>
    </source>
</evidence>
<organism evidence="5 6">
    <name type="scientific">Nitzschia inconspicua</name>
    <dbReference type="NCBI Taxonomy" id="303405"/>
    <lineage>
        <taxon>Eukaryota</taxon>
        <taxon>Sar</taxon>
        <taxon>Stramenopiles</taxon>
        <taxon>Ochrophyta</taxon>
        <taxon>Bacillariophyta</taxon>
        <taxon>Bacillariophyceae</taxon>
        <taxon>Bacillariophycidae</taxon>
        <taxon>Bacillariales</taxon>
        <taxon>Bacillariaceae</taxon>
        <taxon>Nitzschia</taxon>
    </lineage>
</organism>
<dbReference type="PANTHER" id="PTHR12925">
    <property type="entry name" value="HIKESHI FAMILY MEMBER"/>
    <property type="match status" value="1"/>
</dbReference>
<comment type="caution">
    <text evidence="5">The sequence shown here is derived from an EMBL/GenBank/DDBJ whole genome shotgun (WGS) entry which is preliminary data.</text>
</comment>
<dbReference type="Proteomes" id="UP000693970">
    <property type="component" value="Unassembled WGS sequence"/>
</dbReference>
<dbReference type="InterPro" id="IPR008493">
    <property type="entry name" value="Hikeshi-like_N"/>
</dbReference>
<dbReference type="InterPro" id="IPR031318">
    <property type="entry name" value="OPI10"/>
</dbReference>
<dbReference type="EMBL" id="JAGRRH010000017">
    <property type="protein sequence ID" value="KAG7352252.1"/>
    <property type="molecule type" value="Genomic_DNA"/>
</dbReference>
<feature type="domain" description="Hikeshi-like C-terminal" evidence="4">
    <location>
        <begin position="231"/>
        <end position="286"/>
    </location>
</feature>
<dbReference type="InterPro" id="IPR048364">
    <property type="entry name" value="Hikeshi-like_C"/>
</dbReference>
<protein>
    <submittedName>
        <fullName evidence="5">DUF775 domain containing protein</fullName>
    </submittedName>
</protein>
<reference evidence="5" key="2">
    <citation type="submission" date="2021-04" db="EMBL/GenBank/DDBJ databases">
        <authorList>
            <person name="Podell S."/>
        </authorList>
    </citation>
    <scope>NUCLEOTIDE SEQUENCE</scope>
    <source>
        <strain evidence="5">Hildebrandi</strain>
    </source>
</reference>
<feature type="region of interest" description="Disordered" evidence="2">
    <location>
        <begin position="1"/>
        <end position="22"/>
    </location>
</feature>
<dbReference type="AlphaFoldDB" id="A0A9K3KZ57"/>
<reference evidence="5" key="1">
    <citation type="journal article" date="2021" name="Sci. Rep.">
        <title>Diploid genomic architecture of Nitzschia inconspicua, an elite biomass production diatom.</title>
        <authorList>
            <person name="Oliver A."/>
            <person name="Podell S."/>
            <person name="Pinowska A."/>
            <person name="Traller J.C."/>
            <person name="Smith S.R."/>
            <person name="McClure R."/>
            <person name="Beliaev A."/>
            <person name="Bohutskyi P."/>
            <person name="Hill E.A."/>
            <person name="Rabines A."/>
            <person name="Zheng H."/>
            <person name="Allen L.Z."/>
            <person name="Kuo A."/>
            <person name="Grigoriev I.V."/>
            <person name="Allen A.E."/>
            <person name="Hazlebeck D."/>
            <person name="Allen E.E."/>
        </authorList>
    </citation>
    <scope>NUCLEOTIDE SEQUENCE</scope>
    <source>
        <strain evidence="5">Hildebrandi</strain>
    </source>
</reference>
<evidence type="ECO:0000259" key="3">
    <source>
        <dbReference type="Pfam" id="PF05603"/>
    </source>
</evidence>
<proteinExistence type="inferred from homology"/>
<evidence type="ECO:0000313" key="5">
    <source>
        <dbReference type="EMBL" id="KAG7352252.1"/>
    </source>
</evidence>
<comment type="similarity">
    <text evidence="1">Belongs to the OPI10 family.</text>
</comment>
<accession>A0A9K3KZ57</accession>
<keyword evidence="6" id="KW-1185">Reference proteome</keyword>